<dbReference type="EMBL" id="JBHTJI010000022">
    <property type="protein sequence ID" value="MFD0990882.1"/>
    <property type="molecule type" value="Genomic_DNA"/>
</dbReference>
<comment type="caution">
    <text evidence="2">The sequence shown here is derived from an EMBL/GenBank/DDBJ whole genome shotgun (WGS) entry which is preliminary data.</text>
</comment>
<evidence type="ECO:0000313" key="2">
    <source>
        <dbReference type="EMBL" id="MFD0990882.1"/>
    </source>
</evidence>
<keyword evidence="1" id="KW-0472">Membrane</keyword>
<feature type="transmembrane region" description="Helical" evidence="1">
    <location>
        <begin position="12"/>
        <end position="30"/>
    </location>
</feature>
<keyword evidence="1" id="KW-1133">Transmembrane helix</keyword>
<organism evidence="2 3">
    <name type="scientific">Mariniflexile jejuense</name>
    <dbReference type="NCBI Taxonomy" id="1173582"/>
    <lineage>
        <taxon>Bacteria</taxon>
        <taxon>Pseudomonadati</taxon>
        <taxon>Bacteroidota</taxon>
        <taxon>Flavobacteriia</taxon>
        <taxon>Flavobacteriales</taxon>
        <taxon>Flavobacteriaceae</taxon>
        <taxon>Mariniflexile</taxon>
    </lineage>
</organism>
<feature type="transmembrane region" description="Helical" evidence="1">
    <location>
        <begin position="117"/>
        <end position="137"/>
    </location>
</feature>
<proteinExistence type="predicted"/>
<keyword evidence="3" id="KW-1185">Reference proteome</keyword>
<name>A0ABW3JKB0_9FLAO</name>
<dbReference type="RefSeq" id="WP_379926531.1">
    <property type="nucleotide sequence ID" value="NZ_JBHTJI010000022.1"/>
</dbReference>
<accession>A0ABW3JKB0</accession>
<evidence type="ECO:0008006" key="4">
    <source>
        <dbReference type="Google" id="ProtNLM"/>
    </source>
</evidence>
<dbReference type="Proteomes" id="UP001597061">
    <property type="component" value="Unassembled WGS sequence"/>
</dbReference>
<evidence type="ECO:0000313" key="3">
    <source>
        <dbReference type="Proteomes" id="UP001597061"/>
    </source>
</evidence>
<gene>
    <name evidence="2" type="ORF">ACFQ1R_12305</name>
</gene>
<keyword evidence="1" id="KW-0812">Transmembrane</keyword>
<evidence type="ECO:0000256" key="1">
    <source>
        <dbReference type="SAM" id="Phobius"/>
    </source>
</evidence>
<reference evidence="3" key="1">
    <citation type="journal article" date="2019" name="Int. J. Syst. Evol. Microbiol.">
        <title>The Global Catalogue of Microorganisms (GCM) 10K type strain sequencing project: providing services to taxonomists for standard genome sequencing and annotation.</title>
        <authorList>
            <consortium name="The Broad Institute Genomics Platform"/>
            <consortium name="The Broad Institute Genome Sequencing Center for Infectious Disease"/>
            <person name="Wu L."/>
            <person name="Ma J."/>
        </authorList>
    </citation>
    <scope>NUCLEOTIDE SEQUENCE [LARGE SCALE GENOMIC DNA]</scope>
    <source>
        <strain evidence="3">CCUG 62414</strain>
    </source>
</reference>
<feature type="transmembrane region" description="Helical" evidence="1">
    <location>
        <begin position="36"/>
        <end position="53"/>
    </location>
</feature>
<sequence>MITDTKTEKIITIYFYLILIIGIIWTFFGSDELDNYGPVFFMIFGFPVFAVIYQKQFYSFSNMLKQERPDIFEKNVLNYSVLKGDVISGWSVFNNKKEFKEIEPLKLNRKYKLTMKAFNFCLLSFFLSILISIVLIYK</sequence>
<protein>
    <recommendedName>
        <fullName evidence="4">DUF3899 domain-containing protein</fullName>
    </recommendedName>
</protein>